<name>A0A7U2FG56_PHANO</name>
<gene>
    <name evidence="2" type="ORF">JI435_421540</name>
</gene>
<dbReference type="VEuPathDB" id="FungiDB:JI435_421540"/>
<feature type="region of interest" description="Disordered" evidence="1">
    <location>
        <begin position="67"/>
        <end position="92"/>
    </location>
</feature>
<organism evidence="2 3">
    <name type="scientific">Phaeosphaeria nodorum (strain SN15 / ATCC MYA-4574 / FGSC 10173)</name>
    <name type="common">Glume blotch fungus</name>
    <name type="synonym">Parastagonospora nodorum</name>
    <dbReference type="NCBI Taxonomy" id="321614"/>
    <lineage>
        <taxon>Eukaryota</taxon>
        <taxon>Fungi</taxon>
        <taxon>Dikarya</taxon>
        <taxon>Ascomycota</taxon>
        <taxon>Pezizomycotina</taxon>
        <taxon>Dothideomycetes</taxon>
        <taxon>Pleosporomycetidae</taxon>
        <taxon>Pleosporales</taxon>
        <taxon>Pleosporineae</taxon>
        <taxon>Phaeosphaeriaceae</taxon>
        <taxon>Parastagonospora</taxon>
    </lineage>
</organism>
<sequence>MRQRRTDFGAGPARKVMRNERKGREERCLKRTRSVRKETNSIRKRKGRMLVIVVIFSRSLPHRRLTKNRNRHSRQDQACLKADPGLTTPHPHCCPASRMPILPKGCRESLFV</sequence>
<feature type="region of interest" description="Disordered" evidence="1">
    <location>
        <begin position="1"/>
        <end position="25"/>
    </location>
</feature>
<accession>A0A7U2FG56</accession>
<dbReference type="AlphaFoldDB" id="A0A7U2FG56"/>
<dbReference type="EMBL" id="CP069039">
    <property type="protein sequence ID" value="QRD04677.1"/>
    <property type="molecule type" value="Genomic_DNA"/>
</dbReference>
<protein>
    <submittedName>
        <fullName evidence="2">Uncharacterized protein</fullName>
    </submittedName>
</protein>
<evidence type="ECO:0000313" key="3">
    <source>
        <dbReference type="Proteomes" id="UP000663193"/>
    </source>
</evidence>
<reference evidence="3" key="1">
    <citation type="journal article" date="2021" name="BMC Genomics">
        <title>Chromosome-level genome assembly and manually-curated proteome of model necrotroph Parastagonospora nodorum Sn15 reveals a genome-wide trove of candidate effector homologs, and redundancy of virulence-related functions within an accessory chromosome.</title>
        <authorList>
            <person name="Bertazzoni S."/>
            <person name="Jones D.A.B."/>
            <person name="Phan H.T."/>
            <person name="Tan K.-C."/>
            <person name="Hane J.K."/>
        </authorList>
    </citation>
    <scope>NUCLEOTIDE SEQUENCE [LARGE SCALE GENOMIC DNA]</scope>
    <source>
        <strain evidence="3">SN15 / ATCC MYA-4574 / FGSC 10173)</strain>
    </source>
</reference>
<evidence type="ECO:0000313" key="2">
    <source>
        <dbReference type="EMBL" id="QRD04677.1"/>
    </source>
</evidence>
<dbReference type="Proteomes" id="UP000663193">
    <property type="component" value="Chromosome 17"/>
</dbReference>
<keyword evidence="3" id="KW-1185">Reference proteome</keyword>
<proteinExistence type="predicted"/>
<evidence type="ECO:0000256" key="1">
    <source>
        <dbReference type="SAM" id="MobiDB-lite"/>
    </source>
</evidence>